<feature type="transmembrane region" description="Helical" evidence="7">
    <location>
        <begin position="102"/>
        <end position="119"/>
    </location>
</feature>
<evidence type="ECO:0000256" key="6">
    <source>
        <dbReference type="ARBA" id="ARBA00023136"/>
    </source>
</evidence>
<dbReference type="InterPro" id="IPR049177">
    <property type="entry name" value="MgtC_SapB_SrpB_YhiD_N"/>
</dbReference>
<dbReference type="AlphaFoldDB" id="A0A7W8EA54"/>
<feature type="transmembrane region" description="Helical" evidence="7">
    <location>
        <begin position="50"/>
        <end position="70"/>
    </location>
</feature>
<name>A0A7W8EA54_9BACT</name>
<protein>
    <submittedName>
        <fullName evidence="9">Putative Mg2+ transporter-C (MgtC) family protein</fullName>
    </submittedName>
</protein>
<keyword evidence="6 7" id="KW-0472">Membrane</keyword>
<feature type="domain" description="MgtC/SapB/SrpB/YhiD N-terminal" evidence="8">
    <location>
        <begin position="25"/>
        <end position="147"/>
    </location>
</feature>
<gene>
    <name evidence="9" type="ORF">HDF15_002720</name>
</gene>
<dbReference type="GO" id="GO:0005886">
    <property type="term" value="C:plasma membrane"/>
    <property type="evidence" value="ECO:0007669"/>
    <property type="project" value="UniProtKB-SubCell"/>
</dbReference>
<feature type="transmembrane region" description="Helical" evidence="7">
    <location>
        <begin position="125"/>
        <end position="146"/>
    </location>
</feature>
<proteinExistence type="inferred from homology"/>
<dbReference type="Pfam" id="PF02308">
    <property type="entry name" value="MgtC"/>
    <property type="match status" value="1"/>
</dbReference>
<dbReference type="PANTHER" id="PTHR33778:SF1">
    <property type="entry name" value="MAGNESIUM TRANSPORTER YHID-RELATED"/>
    <property type="match status" value="1"/>
</dbReference>
<dbReference type="Proteomes" id="UP000584867">
    <property type="component" value="Unassembled WGS sequence"/>
</dbReference>
<feature type="transmembrane region" description="Helical" evidence="7">
    <location>
        <begin position="76"/>
        <end position="95"/>
    </location>
</feature>
<dbReference type="EMBL" id="JACHIO010000010">
    <property type="protein sequence ID" value="MBB5064366.1"/>
    <property type="molecule type" value="Genomic_DNA"/>
</dbReference>
<accession>A0A7W8EA54</accession>
<comment type="similarity">
    <text evidence="2">Belongs to the MgtC/SapB family.</text>
</comment>
<organism evidence="9 10">
    <name type="scientific">Granulicella mallensis</name>
    <dbReference type="NCBI Taxonomy" id="940614"/>
    <lineage>
        <taxon>Bacteria</taxon>
        <taxon>Pseudomonadati</taxon>
        <taxon>Acidobacteriota</taxon>
        <taxon>Terriglobia</taxon>
        <taxon>Terriglobales</taxon>
        <taxon>Acidobacteriaceae</taxon>
        <taxon>Granulicella</taxon>
    </lineage>
</organism>
<evidence type="ECO:0000256" key="4">
    <source>
        <dbReference type="ARBA" id="ARBA00022692"/>
    </source>
</evidence>
<dbReference type="InterPro" id="IPR003416">
    <property type="entry name" value="MgtC/SapB/SrpB/YhiD_fam"/>
</dbReference>
<keyword evidence="5 7" id="KW-1133">Transmembrane helix</keyword>
<keyword evidence="4 7" id="KW-0812">Transmembrane</keyword>
<reference evidence="9 10" key="1">
    <citation type="submission" date="2020-08" db="EMBL/GenBank/DDBJ databases">
        <title>Genomic Encyclopedia of Type Strains, Phase IV (KMG-V): Genome sequencing to study the core and pangenomes of soil and plant-associated prokaryotes.</title>
        <authorList>
            <person name="Whitman W."/>
        </authorList>
    </citation>
    <scope>NUCLEOTIDE SEQUENCE [LARGE SCALE GENOMIC DNA]</scope>
    <source>
        <strain evidence="9 10">X5P3</strain>
    </source>
</reference>
<dbReference type="PRINTS" id="PR01837">
    <property type="entry name" value="MGTCSAPBPROT"/>
</dbReference>
<keyword evidence="3" id="KW-1003">Cell membrane</keyword>
<dbReference type="PANTHER" id="PTHR33778">
    <property type="entry name" value="PROTEIN MGTC"/>
    <property type="match status" value="1"/>
</dbReference>
<evidence type="ECO:0000256" key="7">
    <source>
        <dbReference type="SAM" id="Phobius"/>
    </source>
</evidence>
<evidence type="ECO:0000259" key="8">
    <source>
        <dbReference type="Pfam" id="PF02308"/>
    </source>
</evidence>
<dbReference type="RefSeq" id="WP_184256213.1">
    <property type="nucleotide sequence ID" value="NZ_JACHIO010000010.1"/>
</dbReference>
<evidence type="ECO:0000256" key="1">
    <source>
        <dbReference type="ARBA" id="ARBA00004651"/>
    </source>
</evidence>
<evidence type="ECO:0000256" key="2">
    <source>
        <dbReference type="ARBA" id="ARBA00009298"/>
    </source>
</evidence>
<comment type="caution">
    <text evidence="9">The sequence shown here is derived from an EMBL/GenBank/DDBJ whole genome shotgun (WGS) entry which is preliminary data.</text>
</comment>
<feature type="transmembrane region" description="Helical" evidence="7">
    <location>
        <begin position="15"/>
        <end position="38"/>
    </location>
</feature>
<evidence type="ECO:0000256" key="5">
    <source>
        <dbReference type="ARBA" id="ARBA00022989"/>
    </source>
</evidence>
<comment type="subcellular location">
    <subcellularLocation>
        <location evidence="1">Cell membrane</location>
        <topology evidence="1">Multi-pass membrane protein</topology>
    </subcellularLocation>
</comment>
<sequence>MVDPSHIHFSTFEQLILSGAATKRLLMACAMGGIVGIEREWRHKDSGLRTNLLICMGSALFTIMSVVLAGDSTANHGQVAANIVQGVGFLGAGLILHTKNRVLGLTSAATVFVVAAIGMTCGAGLYIEALIATVLVLISLQAVGAVESKLGWKRYPMIYEVRADVGSPLPRAIVGEDKAEALAEDVASALHRMQRAILKVLDSAGQRLSVLDRDNVAGIERVAFTVVATRRTHDRLLKELRASDATDQVAVFRDTEEE</sequence>
<evidence type="ECO:0000313" key="10">
    <source>
        <dbReference type="Proteomes" id="UP000584867"/>
    </source>
</evidence>
<evidence type="ECO:0000313" key="9">
    <source>
        <dbReference type="EMBL" id="MBB5064366.1"/>
    </source>
</evidence>
<evidence type="ECO:0000256" key="3">
    <source>
        <dbReference type="ARBA" id="ARBA00022475"/>
    </source>
</evidence>